<gene>
    <name evidence="1" type="ORF">FisN_3Hu139</name>
</gene>
<protein>
    <submittedName>
        <fullName evidence="1">Uncharacterized protein</fullName>
    </submittedName>
</protein>
<dbReference type="AlphaFoldDB" id="A0A1Z5JP39"/>
<keyword evidence="2" id="KW-1185">Reference proteome</keyword>
<organism evidence="1 2">
    <name type="scientific">Fistulifera solaris</name>
    <name type="common">Oleaginous diatom</name>
    <dbReference type="NCBI Taxonomy" id="1519565"/>
    <lineage>
        <taxon>Eukaryota</taxon>
        <taxon>Sar</taxon>
        <taxon>Stramenopiles</taxon>
        <taxon>Ochrophyta</taxon>
        <taxon>Bacillariophyta</taxon>
        <taxon>Bacillariophyceae</taxon>
        <taxon>Bacillariophycidae</taxon>
        <taxon>Naviculales</taxon>
        <taxon>Naviculaceae</taxon>
        <taxon>Fistulifera</taxon>
    </lineage>
</organism>
<dbReference type="InParanoid" id="A0A1Z5JP39"/>
<proteinExistence type="predicted"/>
<reference evidence="1 2" key="1">
    <citation type="journal article" date="2015" name="Plant Cell">
        <title>Oil accumulation by the oleaginous diatom Fistulifera solaris as revealed by the genome and transcriptome.</title>
        <authorList>
            <person name="Tanaka T."/>
            <person name="Maeda Y."/>
            <person name="Veluchamy A."/>
            <person name="Tanaka M."/>
            <person name="Abida H."/>
            <person name="Marechal E."/>
            <person name="Bowler C."/>
            <person name="Muto M."/>
            <person name="Sunaga Y."/>
            <person name="Tanaka M."/>
            <person name="Yoshino T."/>
            <person name="Taniguchi T."/>
            <person name="Fukuda Y."/>
            <person name="Nemoto M."/>
            <person name="Matsumoto M."/>
            <person name="Wong P.S."/>
            <person name="Aburatani S."/>
            <person name="Fujibuchi W."/>
        </authorList>
    </citation>
    <scope>NUCLEOTIDE SEQUENCE [LARGE SCALE GENOMIC DNA]</scope>
    <source>
        <strain evidence="1 2">JPCC DA0580</strain>
    </source>
</reference>
<name>A0A1Z5JP39_FISSO</name>
<evidence type="ECO:0000313" key="1">
    <source>
        <dbReference type="EMBL" id="GAX15666.1"/>
    </source>
</evidence>
<accession>A0A1Z5JP39</accession>
<sequence length="84" mass="9614">MVKFILSILVSGTGPRSANDIRSVIAVAKKAELDMYKHAKDFDTYSDASTVKKRVSEFIRRSRNSSSWQSDKNFAARRRMIKLM</sequence>
<comment type="caution">
    <text evidence="1">The sequence shown here is derived from an EMBL/GenBank/DDBJ whole genome shotgun (WGS) entry which is preliminary data.</text>
</comment>
<dbReference type="EMBL" id="BDSP01000095">
    <property type="protein sequence ID" value="GAX15666.1"/>
    <property type="molecule type" value="Genomic_DNA"/>
</dbReference>
<dbReference type="Proteomes" id="UP000198406">
    <property type="component" value="Unassembled WGS sequence"/>
</dbReference>
<evidence type="ECO:0000313" key="2">
    <source>
        <dbReference type="Proteomes" id="UP000198406"/>
    </source>
</evidence>